<feature type="domain" description="DOD-type homing endonuclease" evidence="15">
    <location>
        <begin position="278"/>
        <end position="409"/>
    </location>
</feature>
<dbReference type="GO" id="GO:0016539">
    <property type="term" value="P:intein-mediated protein splicing"/>
    <property type="evidence" value="ECO:0007669"/>
    <property type="project" value="InterPro"/>
</dbReference>
<feature type="domain" description="Tr-type G" evidence="16">
    <location>
        <begin position="552"/>
        <end position="795"/>
    </location>
</feature>
<keyword evidence="7" id="KW-0255">Endonuclease</keyword>
<dbReference type="InterPro" id="IPR014721">
    <property type="entry name" value="Ribsml_uS5_D2-typ_fold_subgr"/>
</dbReference>
<dbReference type="NCBIfam" id="TIGR00490">
    <property type="entry name" value="aEF-2"/>
    <property type="match status" value="1"/>
</dbReference>
<keyword evidence="10" id="KW-0404">Intron homing</keyword>
<dbReference type="Pfam" id="PF03144">
    <property type="entry name" value="GTP_EFTU_D2"/>
    <property type="match status" value="1"/>
</dbReference>
<evidence type="ECO:0000256" key="2">
    <source>
        <dbReference type="ARBA" id="ARBA00005870"/>
    </source>
</evidence>
<dbReference type="InterPro" id="IPR004860">
    <property type="entry name" value="LAGLIDADG_dom"/>
</dbReference>
<proteinExistence type="inferred from homology"/>
<dbReference type="InterPro" id="IPR020568">
    <property type="entry name" value="Ribosomal_Su5_D2-typ_SF"/>
</dbReference>
<dbReference type="Gene3D" id="3.10.28.10">
    <property type="entry name" value="Homing endonucleases"/>
    <property type="match status" value="1"/>
</dbReference>
<dbReference type="Pfam" id="PF00679">
    <property type="entry name" value="EFG_C"/>
    <property type="match status" value="1"/>
</dbReference>
<evidence type="ECO:0000256" key="13">
    <source>
        <dbReference type="ARBA" id="ARBA00023134"/>
    </source>
</evidence>
<sequence length="1263" mass="140425">MGRREQIVDQCTDLMDDPGFIRNIGIVAHVDHGKCVAGDTRIHLDNGSVVEAKGLFERIRSEGEETDCEDGVAYEPTSEVSVASLDRETGETESQEVAYATKREADESLIGIETSNGHVLETTPEHRYMVLNGDGVMEFERADSLSKGDTVVGARKVPADETDEETGEDLLRTLAEDYGFYVGVSDGFNEVIEDEPLESLYEVSETRLKKGSLKHAVWRGEYRLSDIVKICESGRTDAVVSDLYDSIEWLNYRGHGQRGEQSSLDMEIPDDLSDLFYLAGFFFGDGDTQGNITNNSDEAKRLVREKARSLGFEATVRGFEGRGDRIEIGGETLQNVLRCFFDYPDEDKSASIRIPDTAFGADDEHVAEFVRGYMDADGTVERNRSAVSVSSKSTRMLEDLQLLLYRFDVASKLNRANSTLYVSGELSLENFSAVGFGLPEKQERFEELRRKARSSKLDTVPVNGEKLREIREDIGASQKAVGGSYRDYETGRTSPTKKSLDEIARSFEELDEECDAETRIRRLKSLAVADTSFVEVESIEPVEREHVYDFGVEENHNFVADGVVVHNTTLTDNLLAGAGMISEELSGEQLFMDTAEDEQERGITIDAANVSMVHDYEDDDFLINLIDTPGHVDFGGDVTRAMRAVDGAVVVVDAVEGAMPQTETVLRQALREGVKPVLFINKVDRLINELQEGPQELQDRLVDVIEEVNDLIRQVDEERYNDGWRVKVEDGSVAFGSALYNWAISAPYMAKSGIGFEEVYDYNKGDEDDIIELAQESPLYRVVLNMVVDHFPNPVEAQERRIPTIWRGDPDSQIAEDMIRSNPDGEVVFMVTDIGMDPHAGEVATGRLFSGTLERGQELNVSGVAGTNRIQNVGLYMGDEREEVEEVPAGNIVAVTGLKDAIAGSTVSSTEMTPFESIDHISEPVVTVALEAKKMDDLPKLIEVLQQISKEDPTIQVEIDEETGEHLISGMGELHLEVVTKRIEDNRGIPVTTSEPIVVYRESITQSVGDTVEGVSPNRHNKFYIELEPVPEEVVEKIKLGDISMDQPEQQRREELMDAGMDKDTAQNVEYMNGTNILVDDTKGIQHLRETMELVEEGFDEATNEGVLAGEPAEGVLVRLLDVKLHEDAIHRGPAQVIPAVRDAVHRGMIHGETRLLEPIQDVYIECPQEHMGPASSELQGRRGRIDDMVQESGVVEIHGQAPVSELFGFSSDIRSATEGRSTWNAENAGFQTLPDNLQRETVMEIRERKGMKQELPEAIDYI</sequence>
<evidence type="ECO:0000256" key="5">
    <source>
        <dbReference type="ARBA" id="ARBA00022722"/>
    </source>
</evidence>
<keyword evidence="18" id="KW-1185">Reference proteome</keyword>
<keyword evidence="7" id="KW-0378">Hydrolase</keyword>
<dbReference type="CDD" id="cd01681">
    <property type="entry name" value="aeEF2_snRNP_like_IV"/>
    <property type="match status" value="1"/>
</dbReference>
<dbReference type="SMART" id="SM00306">
    <property type="entry name" value="HintN"/>
    <property type="match status" value="1"/>
</dbReference>
<evidence type="ECO:0000313" key="18">
    <source>
        <dbReference type="Proteomes" id="UP001149411"/>
    </source>
</evidence>
<dbReference type="InterPro" id="IPR027434">
    <property type="entry name" value="Homing_endonucl"/>
</dbReference>
<dbReference type="SUPFAM" id="SSF54211">
    <property type="entry name" value="Ribosomal protein S5 domain 2-like"/>
    <property type="match status" value="1"/>
</dbReference>
<dbReference type="GO" id="GO:0003924">
    <property type="term" value="F:GTPase activity"/>
    <property type="evidence" value="ECO:0007669"/>
    <property type="project" value="InterPro"/>
</dbReference>
<dbReference type="InterPro" id="IPR036844">
    <property type="entry name" value="Hint_dom_sf"/>
</dbReference>
<dbReference type="GO" id="GO:0003746">
    <property type="term" value="F:translation elongation factor activity"/>
    <property type="evidence" value="ECO:0007669"/>
    <property type="project" value="UniProtKB-KW"/>
</dbReference>
<dbReference type="Pfam" id="PF14528">
    <property type="entry name" value="LAGLIDADG_3"/>
    <property type="match status" value="1"/>
</dbReference>
<dbReference type="SUPFAM" id="SSF54980">
    <property type="entry name" value="EF-G C-terminal domain-like"/>
    <property type="match status" value="2"/>
</dbReference>
<keyword evidence="4" id="KW-0963">Cytoplasm</keyword>
<dbReference type="Pfam" id="PF14890">
    <property type="entry name" value="Intein_splicing"/>
    <property type="match status" value="1"/>
</dbReference>
<dbReference type="Proteomes" id="UP001149411">
    <property type="component" value="Unassembled WGS sequence"/>
</dbReference>
<dbReference type="SMART" id="SM00889">
    <property type="entry name" value="EFG_IV"/>
    <property type="match status" value="1"/>
</dbReference>
<dbReference type="Gene3D" id="3.40.50.300">
    <property type="entry name" value="P-loop containing nucleotide triphosphate hydrolases"/>
    <property type="match status" value="1"/>
</dbReference>
<dbReference type="InterPro" id="IPR001387">
    <property type="entry name" value="Cro/C1-type_HTH"/>
</dbReference>
<dbReference type="SUPFAM" id="SSF50447">
    <property type="entry name" value="Translation proteins"/>
    <property type="match status" value="1"/>
</dbReference>
<organism evidence="17 18">
    <name type="scientific">Halorutilus salinus</name>
    <dbReference type="NCBI Taxonomy" id="2487751"/>
    <lineage>
        <taxon>Archaea</taxon>
        <taxon>Methanobacteriati</taxon>
        <taxon>Methanobacteriota</taxon>
        <taxon>Stenosarchaea group</taxon>
        <taxon>Halobacteria</taxon>
        <taxon>Halorutilales</taxon>
        <taxon>Halorutilaceae</taxon>
        <taxon>Halorutilus</taxon>
    </lineage>
</organism>
<evidence type="ECO:0000256" key="4">
    <source>
        <dbReference type="ARBA" id="ARBA00022490"/>
    </source>
</evidence>
<evidence type="ECO:0000256" key="14">
    <source>
        <dbReference type="ARBA" id="ARBA00024731"/>
    </source>
</evidence>
<protein>
    <recommendedName>
        <fullName evidence="3">Elongation factor 2</fullName>
    </recommendedName>
</protein>
<evidence type="ECO:0000259" key="16">
    <source>
        <dbReference type="PROSITE" id="PS51722"/>
    </source>
</evidence>
<dbReference type="PANTHER" id="PTHR42908">
    <property type="entry name" value="TRANSLATION ELONGATION FACTOR-RELATED"/>
    <property type="match status" value="1"/>
</dbReference>
<dbReference type="NCBIfam" id="TIGR01443">
    <property type="entry name" value="intein_Cterm"/>
    <property type="match status" value="1"/>
</dbReference>
<comment type="caution">
    <text evidence="17">The sequence shown here is derived from an EMBL/GenBank/DDBJ whole genome shotgun (WGS) entry which is preliminary data.</text>
</comment>
<evidence type="ECO:0000259" key="15">
    <source>
        <dbReference type="PROSITE" id="PS50819"/>
    </source>
</evidence>
<dbReference type="Pfam" id="PF14492">
    <property type="entry name" value="EFG_III"/>
    <property type="match status" value="1"/>
</dbReference>
<dbReference type="PROSITE" id="PS00301">
    <property type="entry name" value="G_TR_1"/>
    <property type="match status" value="1"/>
</dbReference>
<dbReference type="PROSITE" id="PS50817">
    <property type="entry name" value="INTEIN_N_TER"/>
    <property type="match status" value="1"/>
</dbReference>
<evidence type="ECO:0000256" key="7">
    <source>
        <dbReference type="ARBA" id="ARBA00022759"/>
    </source>
</evidence>
<dbReference type="SMART" id="SM00838">
    <property type="entry name" value="EFG_C"/>
    <property type="match status" value="1"/>
</dbReference>
<dbReference type="Pfam" id="PF00009">
    <property type="entry name" value="GTP_EFTU"/>
    <property type="match status" value="1"/>
</dbReference>
<dbReference type="InterPro" id="IPR031157">
    <property type="entry name" value="G_TR_CS"/>
</dbReference>
<dbReference type="InterPro" id="IPR035647">
    <property type="entry name" value="EFG_III/V"/>
</dbReference>
<dbReference type="FunFam" id="3.30.70.870:FF:000002">
    <property type="entry name" value="Translation elongation factor 2"/>
    <property type="match status" value="1"/>
</dbReference>
<dbReference type="CDD" id="cd16268">
    <property type="entry name" value="EF2_II"/>
    <property type="match status" value="1"/>
</dbReference>
<dbReference type="InterPro" id="IPR000795">
    <property type="entry name" value="T_Tr_GTP-bd_dom"/>
</dbReference>
<dbReference type="Gene3D" id="2.40.30.10">
    <property type="entry name" value="Translation factors"/>
    <property type="match status" value="1"/>
</dbReference>
<dbReference type="InterPro" id="IPR009000">
    <property type="entry name" value="Transl_B-barrel_sf"/>
</dbReference>
<dbReference type="InterPro" id="IPR000640">
    <property type="entry name" value="EFG_V-like"/>
</dbReference>
<dbReference type="PRINTS" id="PR00379">
    <property type="entry name" value="INTEIN"/>
</dbReference>
<dbReference type="CDD" id="cd16261">
    <property type="entry name" value="EF2_snRNP_III"/>
    <property type="match status" value="1"/>
</dbReference>
<dbReference type="SUPFAM" id="SSF55608">
    <property type="entry name" value="Homing endonucleases"/>
    <property type="match status" value="1"/>
</dbReference>
<dbReference type="NCBIfam" id="TIGR00231">
    <property type="entry name" value="small_GTP"/>
    <property type="match status" value="1"/>
</dbReference>
<dbReference type="NCBIfam" id="TIGR01445">
    <property type="entry name" value="intein_Nterm"/>
    <property type="match status" value="1"/>
</dbReference>
<keyword evidence="13" id="KW-0342">GTP-binding</keyword>
<evidence type="ECO:0000313" key="17">
    <source>
        <dbReference type="EMBL" id="MCX2818595.1"/>
    </source>
</evidence>
<keyword evidence="5" id="KW-0540">Nuclease</keyword>
<keyword evidence="6" id="KW-0547">Nucleotide-binding</keyword>
<dbReference type="SUPFAM" id="SSF51294">
    <property type="entry name" value="Hedgehog/intein (Hint) domain"/>
    <property type="match status" value="1"/>
</dbReference>
<dbReference type="GO" id="GO:0004519">
    <property type="term" value="F:endonuclease activity"/>
    <property type="evidence" value="ECO:0007669"/>
    <property type="project" value="UniProtKB-KW"/>
</dbReference>
<dbReference type="GO" id="GO:0006314">
    <property type="term" value="P:intron homing"/>
    <property type="evidence" value="ECO:0007669"/>
    <property type="project" value="UniProtKB-KW"/>
</dbReference>
<dbReference type="Pfam" id="PF03764">
    <property type="entry name" value="EFG_IV"/>
    <property type="match status" value="1"/>
</dbReference>
<dbReference type="InterPro" id="IPR004543">
    <property type="entry name" value="Transl_elong_EFG/EF2_arc"/>
</dbReference>
<dbReference type="InterPro" id="IPR005517">
    <property type="entry name" value="Transl_elong_EFG/EF2_IV"/>
</dbReference>
<evidence type="ECO:0000256" key="10">
    <source>
        <dbReference type="ARBA" id="ARBA00022886"/>
    </source>
</evidence>
<dbReference type="CDD" id="cd00081">
    <property type="entry name" value="Hint"/>
    <property type="match status" value="2"/>
</dbReference>
<comment type="similarity">
    <text evidence="2">Belongs to the TRAFAC class translation factor GTPase superfamily. Classic translation factor GTPase family. EF-G/EF-2 subfamily.</text>
</comment>
<dbReference type="AlphaFoldDB" id="A0A9Q4C2C0"/>
<dbReference type="InterPro" id="IPR004161">
    <property type="entry name" value="EFTu-like_2"/>
</dbReference>
<dbReference type="PANTHER" id="PTHR42908:SF3">
    <property type="entry name" value="ELONGATION FACTOR-LIKE GTPASE 1"/>
    <property type="match status" value="1"/>
</dbReference>
<accession>A0A9Q4C2C0</accession>
<comment type="function">
    <text evidence="14">Catalyzes the GTP-dependent ribosomal translocation step during translation elongation. During this step, the ribosome changes from the pre-translocational (PRE) to the post-translocational (POST) state as the newly formed A-site-bound peptidyl-tRNA and P-site-bound deacylated tRNA move to the P and E sites, respectively. Catalyzes the coordinated movement of the two tRNA molecules, the mRNA and conformational changes in the ribosome.</text>
</comment>
<dbReference type="InterPro" id="IPR003586">
    <property type="entry name" value="Hint_dom_C"/>
</dbReference>
<reference evidence="17" key="1">
    <citation type="submission" date="2022-09" db="EMBL/GenBank/DDBJ databases">
        <title>Haloadaptaus new haloarchaeum isolated from saline soil.</title>
        <authorList>
            <person name="Duran-Viseras A."/>
            <person name="Sanchez-Porro C."/>
            <person name="Ventosa A."/>
        </authorList>
    </citation>
    <scope>NUCLEOTIDE SEQUENCE</scope>
    <source>
        <strain evidence="17">F3-133</strain>
    </source>
</reference>
<dbReference type="InterPro" id="IPR030934">
    <property type="entry name" value="Intein_C"/>
</dbReference>
<dbReference type="Gene3D" id="3.30.70.240">
    <property type="match status" value="1"/>
</dbReference>
<evidence type="ECO:0000256" key="1">
    <source>
        <dbReference type="ARBA" id="ARBA00004496"/>
    </source>
</evidence>
<dbReference type="InterPro" id="IPR027417">
    <property type="entry name" value="P-loop_NTPase"/>
</dbReference>
<dbReference type="SUPFAM" id="SSF52540">
    <property type="entry name" value="P-loop containing nucleoside triphosphate hydrolases"/>
    <property type="match status" value="1"/>
</dbReference>
<dbReference type="Gene3D" id="3.30.70.870">
    <property type="entry name" value="Elongation Factor G (Translational Gtpase), domain 3"/>
    <property type="match status" value="1"/>
</dbReference>
<dbReference type="Gene3D" id="2.170.16.10">
    <property type="entry name" value="Hedgehog/Intein (Hint) domain"/>
    <property type="match status" value="2"/>
</dbReference>
<evidence type="ECO:0000256" key="3">
    <source>
        <dbReference type="ARBA" id="ARBA00017891"/>
    </source>
</evidence>
<evidence type="ECO:0000256" key="9">
    <source>
        <dbReference type="ARBA" id="ARBA00022813"/>
    </source>
</evidence>
<keyword evidence="12" id="KW-0651">Protein splicing</keyword>
<comment type="subcellular location">
    <subcellularLocation>
        <location evidence="1">Cytoplasm</location>
    </subcellularLocation>
</comment>
<dbReference type="EMBL" id="RKLV01000003">
    <property type="protein sequence ID" value="MCX2818595.1"/>
    <property type="molecule type" value="Genomic_DNA"/>
</dbReference>
<evidence type="ECO:0000256" key="11">
    <source>
        <dbReference type="ARBA" id="ARBA00022917"/>
    </source>
</evidence>
<dbReference type="InterPro" id="IPR004042">
    <property type="entry name" value="Intein_endonuc_central"/>
</dbReference>
<dbReference type="Gene3D" id="3.30.230.10">
    <property type="match status" value="1"/>
</dbReference>
<dbReference type="InterPro" id="IPR041095">
    <property type="entry name" value="EFG_II"/>
</dbReference>
<name>A0A9Q4C2C0_9EURY</name>
<keyword evidence="9" id="KW-0068">Autocatalytic cleavage</keyword>
<dbReference type="FunFam" id="2.40.30.10:FF:000110">
    <property type="entry name" value="Elongation factor 2"/>
    <property type="match status" value="1"/>
</dbReference>
<evidence type="ECO:0000256" key="12">
    <source>
        <dbReference type="ARBA" id="ARBA00023000"/>
    </source>
</evidence>
<dbReference type="GO" id="GO:1990904">
    <property type="term" value="C:ribonucleoprotein complex"/>
    <property type="evidence" value="ECO:0007669"/>
    <property type="project" value="TreeGrafter"/>
</dbReference>
<dbReference type="PROSITE" id="PS51722">
    <property type="entry name" value="G_TR_2"/>
    <property type="match status" value="1"/>
</dbReference>
<keyword evidence="8 17" id="KW-0251">Elongation factor</keyword>
<keyword evidence="11" id="KW-0648">Protein biosynthesis</keyword>
<dbReference type="InterPro" id="IPR006141">
    <property type="entry name" value="Intein_N"/>
</dbReference>
<dbReference type="GO" id="GO:0005829">
    <property type="term" value="C:cytosol"/>
    <property type="evidence" value="ECO:0007669"/>
    <property type="project" value="TreeGrafter"/>
</dbReference>
<dbReference type="PROSITE" id="PS50819">
    <property type="entry name" value="INTEIN_ENDONUCLEASE"/>
    <property type="match status" value="1"/>
</dbReference>
<dbReference type="SMART" id="SM00305">
    <property type="entry name" value="HintC"/>
    <property type="match status" value="1"/>
</dbReference>
<dbReference type="InterPro" id="IPR005225">
    <property type="entry name" value="Small_GTP-bd"/>
</dbReference>
<evidence type="ECO:0000256" key="8">
    <source>
        <dbReference type="ARBA" id="ARBA00022768"/>
    </source>
</evidence>
<dbReference type="CDD" id="cd00093">
    <property type="entry name" value="HTH_XRE"/>
    <property type="match status" value="1"/>
</dbReference>
<dbReference type="InterPro" id="IPR006142">
    <property type="entry name" value="INTEIN"/>
</dbReference>
<dbReference type="CDD" id="cd01514">
    <property type="entry name" value="Elongation_Factor_C"/>
    <property type="match status" value="1"/>
</dbReference>
<dbReference type="PROSITE" id="PS50818">
    <property type="entry name" value="INTEIN_C_TER"/>
    <property type="match status" value="1"/>
</dbReference>
<dbReference type="GO" id="GO:0005525">
    <property type="term" value="F:GTP binding"/>
    <property type="evidence" value="ECO:0007669"/>
    <property type="project" value="UniProtKB-KW"/>
</dbReference>
<gene>
    <name evidence="17" type="ORF">EGH25_04415</name>
</gene>
<dbReference type="InterPro" id="IPR003587">
    <property type="entry name" value="Hint_dom_N"/>
</dbReference>
<evidence type="ECO:0000256" key="6">
    <source>
        <dbReference type="ARBA" id="ARBA00022741"/>
    </source>
</evidence>